<dbReference type="EMBL" id="DTPE01000051">
    <property type="protein sequence ID" value="HGE74720.1"/>
    <property type="molecule type" value="Genomic_DNA"/>
</dbReference>
<feature type="signal peptide" evidence="1">
    <location>
        <begin position="1"/>
        <end position="21"/>
    </location>
</feature>
<dbReference type="AlphaFoldDB" id="A0A7V3RDQ3"/>
<dbReference type="CDD" id="cd08512">
    <property type="entry name" value="PBP2_NikA_DppA_OppA_like_7"/>
    <property type="match status" value="1"/>
</dbReference>
<dbReference type="GO" id="GO:1904680">
    <property type="term" value="F:peptide transmembrane transporter activity"/>
    <property type="evidence" value="ECO:0007669"/>
    <property type="project" value="TreeGrafter"/>
</dbReference>
<dbReference type="GO" id="GO:0015833">
    <property type="term" value="P:peptide transport"/>
    <property type="evidence" value="ECO:0007669"/>
    <property type="project" value="TreeGrafter"/>
</dbReference>
<comment type="caution">
    <text evidence="3">The sequence shown here is derived from an EMBL/GenBank/DDBJ whole genome shotgun (WGS) entry which is preliminary data.</text>
</comment>
<sequence>MKKVIAIFMAMLLIGAFTVMAQDVVNPNTFVYEEPGPFVSLDPAWDYDTVSDEINMQVYENLIQYDGTSTVNFLPMLSTNVPSVKDGTIIDNGTTYIFHIRQGVYFHNGDILTPQDVVYSLERTIIFDRAGGPSWMLAGPLLPMVDGQYVSTIVQVVAQEMGLSNPLNYTSLSSLSIFATGTKNPLNDKYKQALVDAFNLLAKDFEIKGNELIIHLPQPYAPFIYILAGPVSNWSSILDQKWCADHNALDGAANDWWYYHNPAQSADPLENIENGTGPYMVRYITPGREVSLQRFDQYWQGPAKIKYAVVKYINEFTTSLLDLEAGQADAISVPLQNLSQVEGVQGVSVVTGLPTLGVYGAAFQWNIAAEGNPYIGSGKLDGNGIPPDFFSNLDVRKAFEYLFPYKLFIQQALNNMALQPNSAIIKGLLGYNPNLPTYSQNLAKAEQYFKQAYDGKLWQEGFKFTAVYDVGDTTHQLALQALSDAARKLNPKFQINVLGELWSNYLSDEISQKLPMFIAIWFADYPDPYDFADAFYASSGAYSGNFGQNYLTFAQTNIDPLISKLITTTVTSQRAAIAEQLTTLDHDNALYIWTDQPEGYWVSRTWVKGWYYNAEIAEMGPYFYVLSK</sequence>
<keyword evidence="1" id="KW-0732">Signal</keyword>
<dbReference type="InterPro" id="IPR039424">
    <property type="entry name" value="SBP_5"/>
</dbReference>
<name>A0A7V3RDQ3_9BACT</name>
<feature type="chain" id="PRO_5031296293" evidence="1">
    <location>
        <begin position="22"/>
        <end position="628"/>
    </location>
</feature>
<gene>
    <name evidence="3" type="ORF">ENX73_01160</name>
</gene>
<evidence type="ECO:0000256" key="1">
    <source>
        <dbReference type="SAM" id="SignalP"/>
    </source>
</evidence>
<proteinExistence type="predicted"/>
<dbReference type="GO" id="GO:0042597">
    <property type="term" value="C:periplasmic space"/>
    <property type="evidence" value="ECO:0007669"/>
    <property type="project" value="UniProtKB-ARBA"/>
</dbReference>
<dbReference type="SUPFAM" id="SSF53850">
    <property type="entry name" value="Periplasmic binding protein-like II"/>
    <property type="match status" value="1"/>
</dbReference>
<evidence type="ECO:0000313" key="3">
    <source>
        <dbReference type="EMBL" id="HGE74720.1"/>
    </source>
</evidence>
<dbReference type="InterPro" id="IPR030678">
    <property type="entry name" value="Peptide/Ni-bd"/>
</dbReference>
<protein>
    <submittedName>
        <fullName evidence="3">ABC transporter substrate-binding protein</fullName>
    </submittedName>
</protein>
<dbReference type="GO" id="GO:0043190">
    <property type="term" value="C:ATP-binding cassette (ABC) transporter complex"/>
    <property type="evidence" value="ECO:0007669"/>
    <property type="project" value="InterPro"/>
</dbReference>
<organism evidence="3">
    <name type="scientific">Mesoaciditoga lauensis</name>
    <dbReference type="NCBI Taxonomy" id="1495039"/>
    <lineage>
        <taxon>Bacteria</taxon>
        <taxon>Thermotogati</taxon>
        <taxon>Thermotogota</taxon>
        <taxon>Thermotogae</taxon>
        <taxon>Mesoaciditogales</taxon>
        <taxon>Mesoaciditogaceae</taxon>
        <taxon>Mesoaciditoga</taxon>
    </lineage>
</organism>
<reference evidence="3" key="1">
    <citation type="journal article" date="2020" name="mSystems">
        <title>Genome- and Community-Level Interaction Insights into Carbon Utilization and Element Cycling Functions of Hydrothermarchaeota in Hydrothermal Sediment.</title>
        <authorList>
            <person name="Zhou Z."/>
            <person name="Liu Y."/>
            <person name="Xu W."/>
            <person name="Pan J."/>
            <person name="Luo Z.H."/>
            <person name="Li M."/>
        </authorList>
    </citation>
    <scope>NUCLEOTIDE SEQUENCE [LARGE SCALE GENOMIC DNA]</scope>
    <source>
        <strain evidence="3">SpSt-966</strain>
    </source>
</reference>
<accession>A0A7V3RDQ3</accession>
<dbReference type="Pfam" id="PF00496">
    <property type="entry name" value="SBP_bac_5"/>
    <property type="match status" value="1"/>
</dbReference>
<dbReference type="InterPro" id="IPR000914">
    <property type="entry name" value="SBP_5_dom"/>
</dbReference>
<dbReference type="PANTHER" id="PTHR30290">
    <property type="entry name" value="PERIPLASMIC BINDING COMPONENT OF ABC TRANSPORTER"/>
    <property type="match status" value="1"/>
</dbReference>
<dbReference type="PIRSF" id="PIRSF002741">
    <property type="entry name" value="MppA"/>
    <property type="match status" value="1"/>
</dbReference>
<dbReference type="PANTHER" id="PTHR30290:SF34">
    <property type="entry name" value="ABC TRANSPORTER, PERIPLASMIC OLIGO-PEPTIDE BINDING PROTEIN, PUTATIVE-RELATED"/>
    <property type="match status" value="1"/>
</dbReference>
<feature type="domain" description="Solute-binding protein family 5" evidence="2">
    <location>
        <begin position="87"/>
        <end position="542"/>
    </location>
</feature>
<dbReference type="Gene3D" id="3.40.190.10">
    <property type="entry name" value="Periplasmic binding protein-like II"/>
    <property type="match status" value="1"/>
</dbReference>
<evidence type="ECO:0000259" key="2">
    <source>
        <dbReference type="Pfam" id="PF00496"/>
    </source>
</evidence>
<dbReference type="Gene3D" id="3.10.105.10">
    <property type="entry name" value="Dipeptide-binding Protein, Domain 3"/>
    <property type="match status" value="1"/>
</dbReference>